<name>A0AC34G1B9_9BILA</name>
<sequence length="323" mass="36308">LMFPRNESSLVAYSNSAAAATIAAEKLNKDKILPAGSNISFVWRYEECVESTAAGYAYELIEDDQVDLLVAPPCIDAAVVAGHVATYYNIPVTLWGVTFATTLSDDTMYPTIMSVVPNYRDMATVTCEVMKHFNWQQFSFIYQADPDGGCSYYQKDFEDVINNRSDCIVSFKDIVDSWAPEDINYTLTQMRSKSRIVVLCFDDQDQLRSFALALYDEGMYTDDYVFIIPDSDMSKSVGLDVAPFWIDQFTPSDGRNADAAKVGKQVFQVSFELHIDAGEKADDKLLSFSKDLMTKMSQWPFYCLDCNKGQSVSLPFFKAVLKL</sequence>
<proteinExistence type="predicted"/>
<dbReference type="WBParaSite" id="ES5_v2.g23486.t1">
    <property type="protein sequence ID" value="ES5_v2.g23486.t1"/>
    <property type="gene ID" value="ES5_v2.g23486"/>
</dbReference>
<evidence type="ECO:0000313" key="2">
    <source>
        <dbReference type="WBParaSite" id="ES5_v2.g23486.t1"/>
    </source>
</evidence>
<accession>A0AC34G1B9</accession>
<evidence type="ECO:0000313" key="1">
    <source>
        <dbReference type="Proteomes" id="UP000887579"/>
    </source>
</evidence>
<organism evidence="1 2">
    <name type="scientific">Panagrolaimus sp. ES5</name>
    <dbReference type="NCBI Taxonomy" id="591445"/>
    <lineage>
        <taxon>Eukaryota</taxon>
        <taxon>Metazoa</taxon>
        <taxon>Ecdysozoa</taxon>
        <taxon>Nematoda</taxon>
        <taxon>Chromadorea</taxon>
        <taxon>Rhabditida</taxon>
        <taxon>Tylenchina</taxon>
        <taxon>Panagrolaimomorpha</taxon>
        <taxon>Panagrolaimoidea</taxon>
        <taxon>Panagrolaimidae</taxon>
        <taxon>Panagrolaimus</taxon>
    </lineage>
</organism>
<protein>
    <submittedName>
        <fullName evidence="2">Receptor ligand binding region domain-containing protein</fullName>
    </submittedName>
</protein>
<reference evidence="2" key="1">
    <citation type="submission" date="2022-11" db="UniProtKB">
        <authorList>
            <consortium name="WormBaseParasite"/>
        </authorList>
    </citation>
    <scope>IDENTIFICATION</scope>
</reference>
<dbReference type="Proteomes" id="UP000887579">
    <property type="component" value="Unplaced"/>
</dbReference>